<dbReference type="SUPFAM" id="SSF47986">
    <property type="entry name" value="DEATH domain"/>
    <property type="match status" value="1"/>
</dbReference>
<keyword evidence="2" id="KW-1185">Reference proteome</keyword>
<dbReference type="Proteomes" id="UP000036681">
    <property type="component" value="Unplaced"/>
</dbReference>
<evidence type="ECO:0000259" key="1">
    <source>
        <dbReference type="PROSITE" id="PS50209"/>
    </source>
</evidence>
<feature type="domain" description="CARD" evidence="1">
    <location>
        <begin position="1"/>
        <end position="80"/>
    </location>
</feature>
<dbReference type="GO" id="GO:0042981">
    <property type="term" value="P:regulation of apoptotic process"/>
    <property type="evidence" value="ECO:0007669"/>
    <property type="project" value="InterPro"/>
</dbReference>
<dbReference type="Pfam" id="PF00619">
    <property type="entry name" value="CARD"/>
    <property type="match status" value="1"/>
</dbReference>
<dbReference type="AlphaFoldDB" id="A0A0M3ID75"/>
<dbReference type="PROSITE" id="PS50209">
    <property type="entry name" value="CARD"/>
    <property type="match status" value="1"/>
</dbReference>
<dbReference type="Gene3D" id="1.10.533.10">
    <property type="entry name" value="Death Domain, Fas"/>
    <property type="match status" value="1"/>
</dbReference>
<name>A0A0M3ID75_ASCLU</name>
<evidence type="ECO:0000313" key="2">
    <source>
        <dbReference type="Proteomes" id="UP000036681"/>
    </source>
</evidence>
<dbReference type="InterPro" id="IPR001315">
    <property type="entry name" value="CARD"/>
</dbReference>
<dbReference type="CDD" id="cd01671">
    <property type="entry name" value="CARD"/>
    <property type="match status" value="1"/>
</dbReference>
<dbReference type="WBParaSite" id="ALUE_0001594301-mRNA-1">
    <property type="protein sequence ID" value="ALUE_0001594301-mRNA-1"/>
    <property type="gene ID" value="ALUE_0001594301"/>
</dbReference>
<sequence length="90" mass="10859">MSEERRRILDSHLTTWIGNLRLERLLTELQANAVFNDHVIDIINGEKTLSMRRYQFIRQLQMRGNNAFESFYYALIKTNQRYSLIYSFIL</sequence>
<accession>A0A0M3ID75</accession>
<organism evidence="2 3">
    <name type="scientific">Ascaris lumbricoides</name>
    <name type="common">Giant roundworm</name>
    <dbReference type="NCBI Taxonomy" id="6252"/>
    <lineage>
        <taxon>Eukaryota</taxon>
        <taxon>Metazoa</taxon>
        <taxon>Ecdysozoa</taxon>
        <taxon>Nematoda</taxon>
        <taxon>Chromadorea</taxon>
        <taxon>Rhabditida</taxon>
        <taxon>Spirurina</taxon>
        <taxon>Ascaridomorpha</taxon>
        <taxon>Ascaridoidea</taxon>
        <taxon>Ascarididae</taxon>
        <taxon>Ascaris</taxon>
    </lineage>
</organism>
<dbReference type="InterPro" id="IPR011029">
    <property type="entry name" value="DEATH-like_dom_sf"/>
</dbReference>
<protein>
    <submittedName>
        <fullName evidence="3">CARD domain-containing protein</fullName>
    </submittedName>
</protein>
<proteinExistence type="predicted"/>
<evidence type="ECO:0000313" key="3">
    <source>
        <dbReference type="WBParaSite" id="ALUE_0001594301-mRNA-1"/>
    </source>
</evidence>
<reference evidence="3" key="1">
    <citation type="submission" date="2017-02" db="UniProtKB">
        <authorList>
            <consortium name="WormBaseParasite"/>
        </authorList>
    </citation>
    <scope>IDENTIFICATION</scope>
</reference>